<evidence type="ECO:0000313" key="6">
    <source>
        <dbReference type="EMBL" id="GAA5527819.1"/>
    </source>
</evidence>
<protein>
    <submittedName>
        <fullName evidence="6">Ribosomal RNA large subunit methyltransferase I</fullName>
    </submittedName>
</protein>
<gene>
    <name evidence="6" type="primary">rlmI_1</name>
    <name evidence="6" type="ORF">Hgul01_01612</name>
</gene>
<reference evidence="6 7" key="1">
    <citation type="submission" date="2024-02" db="EMBL/GenBank/DDBJ databases">
        <title>Herpetosiphon gulosus NBRC 112829.</title>
        <authorList>
            <person name="Ichikawa N."/>
            <person name="Katano-Makiyama Y."/>
            <person name="Hidaka K."/>
        </authorList>
    </citation>
    <scope>NUCLEOTIDE SEQUENCE [LARGE SCALE GENOMIC DNA]</scope>
    <source>
        <strain evidence="6 7">NBRC 112829</strain>
    </source>
</reference>
<evidence type="ECO:0000259" key="4">
    <source>
        <dbReference type="Pfam" id="PF10672"/>
    </source>
</evidence>
<keyword evidence="3" id="KW-0949">S-adenosyl-L-methionine</keyword>
<dbReference type="RefSeq" id="WP_345721435.1">
    <property type="nucleotide sequence ID" value="NZ_BAABRU010000005.1"/>
</dbReference>
<name>A0ABP9WX90_9CHLR</name>
<dbReference type="Gene3D" id="3.40.50.150">
    <property type="entry name" value="Vaccinia Virus protein VP39"/>
    <property type="match status" value="1"/>
</dbReference>
<evidence type="ECO:0000259" key="5">
    <source>
        <dbReference type="Pfam" id="PF17785"/>
    </source>
</evidence>
<dbReference type="InterPro" id="IPR036974">
    <property type="entry name" value="PUA_sf"/>
</dbReference>
<dbReference type="GO" id="GO:0032259">
    <property type="term" value="P:methylation"/>
    <property type="evidence" value="ECO:0007669"/>
    <property type="project" value="UniProtKB-KW"/>
</dbReference>
<keyword evidence="2" id="KW-0808">Transferase</keyword>
<evidence type="ECO:0000256" key="2">
    <source>
        <dbReference type="ARBA" id="ARBA00022679"/>
    </source>
</evidence>
<dbReference type="Gene3D" id="3.30.750.80">
    <property type="entry name" value="RNA methyltransferase domain (HRMD) like"/>
    <property type="match status" value="1"/>
</dbReference>
<sequence length="397" mass="44125">MAARSMPTINLPTQLKAHLQAGHPWVYRDHVPPSTRLASGTWVRLHCGNWQGFGLWDARSPIALRIFSSRMQPDANWIKAVVQQAWQARKPLRQTATTAYRLLFGEGDGLPGITVDLYNQYAVIATYADCVEVLIADVVKALQASVPQLRGVVRRRRDDSENDDETGKIELLWGELPPAQLVVEEHGLKLIANLFEGQKTGLFLDHRENRHTIEQWSHGKTVLNCFSYTGAFSLYAARGGATATTSVDIAPAAAHDAEQNFILNGLMNEHQRFLARDCFDFLSRTIQRGETYDLVILDPPSFARSKKNIHAATRAYVKLNALAIQCVAKGGLLASASCTSQLSPANFRLMLGEAAAQTDQQLRIIHEAGQALDHPVPAHFNEGRYLKFVLARVDERL</sequence>
<keyword evidence="1 6" id="KW-0489">Methyltransferase</keyword>
<dbReference type="InterPro" id="IPR019614">
    <property type="entry name" value="SAM-dep_methyl-trfase"/>
</dbReference>
<dbReference type="GO" id="GO:0008168">
    <property type="term" value="F:methyltransferase activity"/>
    <property type="evidence" value="ECO:0007669"/>
    <property type="project" value="UniProtKB-KW"/>
</dbReference>
<proteinExistence type="predicted"/>
<feature type="domain" description="RlmI-like PUA" evidence="5">
    <location>
        <begin position="16"/>
        <end position="68"/>
    </location>
</feature>
<keyword evidence="7" id="KW-1185">Reference proteome</keyword>
<dbReference type="Proteomes" id="UP001428290">
    <property type="component" value="Unassembled WGS sequence"/>
</dbReference>
<dbReference type="Pfam" id="PF17785">
    <property type="entry name" value="PUA_3"/>
    <property type="match status" value="1"/>
</dbReference>
<comment type="caution">
    <text evidence="6">The sequence shown here is derived from an EMBL/GenBank/DDBJ whole genome shotgun (WGS) entry which is preliminary data.</text>
</comment>
<dbReference type="PANTHER" id="PTHR43042:SF3">
    <property type="entry name" value="RIBOSOMAL RNA LARGE SUBUNIT METHYLTRANSFERASE YWBD-RELATED"/>
    <property type="match status" value="1"/>
</dbReference>
<evidence type="ECO:0000313" key="7">
    <source>
        <dbReference type="Proteomes" id="UP001428290"/>
    </source>
</evidence>
<dbReference type="CDD" id="cd02440">
    <property type="entry name" value="AdoMet_MTases"/>
    <property type="match status" value="1"/>
</dbReference>
<dbReference type="CDD" id="cd11572">
    <property type="entry name" value="RlmI_M_like"/>
    <property type="match status" value="1"/>
</dbReference>
<dbReference type="InterPro" id="IPR029063">
    <property type="entry name" value="SAM-dependent_MTases_sf"/>
</dbReference>
<dbReference type="Gene3D" id="2.30.130.10">
    <property type="entry name" value="PUA domain"/>
    <property type="match status" value="1"/>
</dbReference>
<dbReference type="EMBL" id="BAABRU010000005">
    <property type="protein sequence ID" value="GAA5527819.1"/>
    <property type="molecule type" value="Genomic_DNA"/>
</dbReference>
<dbReference type="InterPro" id="IPR041532">
    <property type="entry name" value="RlmI-like_PUA"/>
</dbReference>
<dbReference type="SUPFAM" id="SSF53335">
    <property type="entry name" value="S-adenosyl-L-methionine-dependent methyltransferases"/>
    <property type="match status" value="1"/>
</dbReference>
<evidence type="ECO:0000256" key="1">
    <source>
        <dbReference type="ARBA" id="ARBA00022603"/>
    </source>
</evidence>
<evidence type="ECO:0000256" key="3">
    <source>
        <dbReference type="ARBA" id="ARBA00022691"/>
    </source>
</evidence>
<dbReference type="PANTHER" id="PTHR43042">
    <property type="entry name" value="SAM-DEPENDENT METHYLTRANSFERASE"/>
    <property type="match status" value="1"/>
</dbReference>
<accession>A0ABP9WX90</accession>
<feature type="domain" description="S-adenosylmethionine-dependent methyltransferase" evidence="4">
    <location>
        <begin position="170"/>
        <end position="336"/>
    </location>
</feature>
<organism evidence="6 7">
    <name type="scientific">Herpetosiphon gulosus</name>
    <dbReference type="NCBI Taxonomy" id="1973496"/>
    <lineage>
        <taxon>Bacteria</taxon>
        <taxon>Bacillati</taxon>
        <taxon>Chloroflexota</taxon>
        <taxon>Chloroflexia</taxon>
        <taxon>Herpetosiphonales</taxon>
        <taxon>Herpetosiphonaceae</taxon>
        <taxon>Herpetosiphon</taxon>
    </lineage>
</organism>
<dbReference type="Pfam" id="PF10672">
    <property type="entry name" value="Methyltrans_SAM"/>
    <property type="match status" value="1"/>
</dbReference>